<reference evidence="1 2" key="1">
    <citation type="submission" date="2019-08" db="EMBL/GenBank/DDBJ databases">
        <title>Whole-genome Sequencing of e-waste polymer degrading bacterium Pseudomonas sp. strain PE08.</title>
        <authorList>
            <person name="Kirdat K."/>
            <person name="Debbarma P."/>
            <person name="Narawade N."/>
            <person name="Suyal D."/>
            <person name="Thorat V."/>
            <person name="Shouche Y."/>
            <person name="Goel R."/>
            <person name="Yadav A."/>
        </authorList>
    </citation>
    <scope>NUCLEOTIDE SEQUENCE [LARGE SCALE GENOMIC DNA]</scope>
    <source>
        <strain evidence="1 2">PE08</strain>
    </source>
</reference>
<protein>
    <submittedName>
        <fullName evidence="1">Uncharacterized protein</fullName>
    </submittedName>
</protein>
<accession>A0A5J6QML3</accession>
<dbReference type="EMBL" id="CP043311">
    <property type="protein sequence ID" value="QEY62521.1"/>
    <property type="molecule type" value="Genomic_DNA"/>
</dbReference>
<gene>
    <name evidence="1" type="ORF">FXN65_10700</name>
</gene>
<dbReference type="AlphaFoldDB" id="A0A5J6QML3"/>
<sequence length="203" mass="22580">MNTSNPRRTNTRDQVLRAYAQEQIARTSLSQDDFAQALSRTLHQKCHATADAERVPDFESDLLRNDTGEFIKAAGRWLKRVQRLLSGEQEMPCWMEEAWVAALEPEWRDRCVNELASRYGLTGARSQDGDFCPATSFGRLVKHIGGAVEACSAILADGQVDVNDAAELPGAIHELRSMIARAHELESRMVREAESAGTVLTTH</sequence>
<organism evidence="1 2">
    <name type="scientific">Metapseudomonas lalkuanensis</name>
    <dbReference type="NCBI Taxonomy" id="2604832"/>
    <lineage>
        <taxon>Bacteria</taxon>
        <taxon>Pseudomonadati</taxon>
        <taxon>Pseudomonadota</taxon>
        <taxon>Gammaproteobacteria</taxon>
        <taxon>Pseudomonadales</taxon>
        <taxon>Pseudomonadaceae</taxon>
        <taxon>Metapseudomonas</taxon>
    </lineage>
</organism>
<evidence type="ECO:0000313" key="2">
    <source>
        <dbReference type="Proteomes" id="UP000327179"/>
    </source>
</evidence>
<keyword evidence="2" id="KW-1185">Reference proteome</keyword>
<dbReference type="KEGG" id="plal:FXN65_10700"/>
<evidence type="ECO:0000313" key="1">
    <source>
        <dbReference type="EMBL" id="QEY62521.1"/>
    </source>
</evidence>
<name>A0A5J6QML3_9GAMM</name>
<dbReference type="RefSeq" id="WP_151133176.1">
    <property type="nucleotide sequence ID" value="NZ_CP043311.1"/>
</dbReference>
<dbReference type="Proteomes" id="UP000327179">
    <property type="component" value="Chromosome"/>
</dbReference>
<proteinExistence type="predicted"/>